<evidence type="ECO:0000256" key="7">
    <source>
        <dbReference type="ARBA" id="ARBA00023288"/>
    </source>
</evidence>
<keyword evidence="6" id="KW-0564">Palmitate</keyword>
<dbReference type="InterPro" id="IPR050490">
    <property type="entry name" value="Bact_solute-bd_prot1"/>
</dbReference>
<evidence type="ECO:0000256" key="6">
    <source>
        <dbReference type="ARBA" id="ARBA00023139"/>
    </source>
</evidence>
<dbReference type="GO" id="GO:0042597">
    <property type="term" value="C:periplasmic space"/>
    <property type="evidence" value="ECO:0007669"/>
    <property type="project" value="UniProtKB-SubCell"/>
</dbReference>
<keyword evidence="4" id="KW-0732">Signal</keyword>
<keyword evidence="5" id="KW-0472">Membrane</keyword>
<dbReference type="SUPFAM" id="SSF53850">
    <property type="entry name" value="Periplasmic binding protein-like II"/>
    <property type="match status" value="1"/>
</dbReference>
<evidence type="ECO:0000256" key="3">
    <source>
        <dbReference type="ARBA" id="ARBA00022475"/>
    </source>
</evidence>
<dbReference type="Gene3D" id="3.40.190.10">
    <property type="entry name" value="Periplasmic binding protein-like II"/>
    <property type="match status" value="2"/>
</dbReference>
<name>A0A3S0QFK3_9VIBR</name>
<evidence type="ECO:0000313" key="9">
    <source>
        <dbReference type="Proteomes" id="UP000268973"/>
    </source>
</evidence>
<evidence type="ECO:0000256" key="2">
    <source>
        <dbReference type="ARBA" id="ARBA00008520"/>
    </source>
</evidence>
<proteinExistence type="inferred from homology"/>
<comment type="similarity">
    <text evidence="2">Belongs to the bacterial solute-binding protein 1 family.</text>
</comment>
<dbReference type="PANTHER" id="PTHR43649:SF33">
    <property type="entry name" value="POLYGALACTURONAN_RHAMNOGALACTURONAN-BINDING PROTEIN YTCQ"/>
    <property type="match status" value="1"/>
</dbReference>
<sequence length="587" mass="67472">MPQKRLESNYRPLKLNVRATVPYFSTFALLYSLALSADEIQQSDLVNRFAKHFSSSTLSLEQRKEELLWFQTAAKPYRGVKINVVSEDIPTHRYESLELARMFTQLTGIQVIHEVVGEDDLVKRLELHMQTDISIYDGYVNDTDFIGTHIRSQKVIPISEFISDQWHEITLPSLDIDDFIGLEFAKDEQGVVYQLPDQQFANLYWYRHDWFNRPELQTKFKDKYGYPLAVPQNWQAYQDIAHFFTYDVKEIDGERIWGHFDYGKYEPSLGWRISDSWLSLAGVNDIGLPSGSPVGDWGIRADECVPVGASVSRGGALNSPAAIYALEKYKFWLNEYAPPESKTLTFRTTADWLAQGKVAQQIFWYSAFIPTLLRPESKVTDENGNPLWRLAPSPRGQYWQPGMKSGYQDAGSWTFLHSTPPKQREAAWLYAQFTVSKTVSFDKLLNGFTPIRHSDVHSDAFTLLKPKLGGLVEFYQSPAKHVWTPSGVNIPDYSTMASMWWQHIGDYLYSDITAAQMLNQLANKFDQHLAVLANDDSLRCRPKLNNQQSPDYWLTQPGSPWPQRLKEPQGKTLPFSDVYKVWNALED</sequence>
<dbReference type="OrthoDB" id="9812682at2"/>
<dbReference type="PANTHER" id="PTHR43649">
    <property type="entry name" value="ARABINOSE-BINDING PROTEIN-RELATED"/>
    <property type="match status" value="1"/>
</dbReference>
<evidence type="ECO:0000256" key="4">
    <source>
        <dbReference type="ARBA" id="ARBA00022729"/>
    </source>
</evidence>
<comment type="caution">
    <text evidence="8">The sequence shown here is derived from an EMBL/GenBank/DDBJ whole genome shotgun (WGS) entry which is preliminary data.</text>
</comment>
<evidence type="ECO:0000256" key="5">
    <source>
        <dbReference type="ARBA" id="ARBA00023136"/>
    </source>
</evidence>
<dbReference type="RefSeq" id="WP_126572621.1">
    <property type="nucleotide sequence ID" value="NZ_RXZH01000001.1"/>
</dbReference>
<protein>
    <submittedName>
        <fullName evidence="8">Carbohydrate ABC transporter substrate-binding protein</fullName>
    </submittedName>
</protein>
<dbReference type="InterPro" id="IPR006059">
    <property type="entry name" value="SBP"/>
</dbReference>
<gene>
    <name evidence="8" type="ORF">EJ063_03535</name>
</gene>
<keyword evidence="9" id="KW-1185">Reference proteome</keyword>
<keyword evidence="7" id="KW-0449">Lipoprotein</keyword>
<reference evidence="8 9" key="1">
    <citation type="submission" date="2018-12" db="EMBL/GenBank/DDBJ databases">
        <title>Vibrio sp. isolated from China Sea.</title>
        <authorList>
            <person name="Li Y."/>
        </authorList>
    </citation>
    <scope>NUCLEOTIDE SEQUENCE [LARGE SCALE GENOMIC DNA]</scope>
    <source>
        <strain evidence="8 9">BEI207</strain>
    </source>
</reference>
<evidence type="ECO:0000256" key="1">
    <source>
        <dbReference type="ARBA" id="ARBA00004418"/>
    </source>
</evidence>
<dbReference type="Proteomes" id="UP000268973">
    <property type="component" value="Unassembled WGS sequence"/>
</dbReference>
<dbReference type="EMBL" id="RXZH01000001">
    <property type="protein sequence ID" value="RTZ17871.1"/>
    <property type="molecule type" value="Genomic_DNA"/>
</dbReference>
<accession>A0A3S0QFK3</accession>
<comment type="subcellular location">
    <subcellularLocation>
        <location evidence="1">Periplasm</location>
    </subcellularLocation>
</comment>
<keyword evidence="3" id="KW-1003">Cell membrane</keyword>
<evidence type="ECO:0000313" key="8">
    <source>
        <dbReference type="EMBL" id="RTZ17871.1"/>
    </source>
</evidence>
<organism evidence="8 9">
    <name type="scientific">Vibrio aquaticus</name>
    <dbReference type="NCBI Taxonomy" id="2496559"/>
    <lineage>
        <taxon>Bacteria</taxon>
        <taxon>Pseudomonadati</taxon>
        <taxon>Pseudomonadota</taxon>
        <taxon>Gammaproteobacteria</taxon>
        <taxon>Vibrionales</taxon>
        <taxon>Vibrionaceae</taxon>
        <taxon>Vibrio</taxon>
    </lineage>
</organism>
<dbReference type="Pfam" id="PF01547">
    <property type="entry name" value="SBP_bac_1"/>
    <property type="match status" value="1"/>
</dbReference>
<dbReference type="AlphaFoldDB" id="A0A3S0QFK3"/>